<evidence type="ECO:0000256" key="1">
    <source>
        <dbReference type="ARBA" id="ARBA00022737"/>
    </source>
</evidence>
<name>A0A232LPG4_9EURO</name>
<dbReference type="InterPro" id="IPR027417">
    <property type="entry name" value="P-loop_NTPase"/>
</dbReference>
<feature type="domain" description="GPI inositol-deacylase winged helix" evidence="2">
    <location>
        <begin position="329"/>
        <end position="406"/>
    </location>
</feature>
<dbReference type="EMBL" id="NPHW01006250">
    <property type="protein sequence ID" value="OXV05984.1"/>
    <property type="molecule type" value="Genomic_DNA"/>
</dbReference>
<gene>
    <name evidence="4" type="ORF">Egran_06248</name>
</gene>
<comment type="caution">
    <text evidence="4">The sequence shown here is derived from an EMBL/GenBank/DDBJ whole genome shotgun (WGS) entry which is preliminary data.</text>
</comment>
<protein>
    <recommendedName>
        <fullName evidence="6">NACHT domain-containing protein</fullName>
    </recommendedName>
</protein>
<organism evidence="4 5">
    <name type="scientific">Elaphomyces granulatus</name>
    <dbReference type="NCBI Taxonomy" id="519963"/>
    <lineage>
        <taxon>Eukaryota</taxon>
        <taxon>Fungi</taxon>
        <taxon>Dikarya</taxon>
        <taxon>Ascomycota</taxon>
        <taxon>Pezizomycotina</taxon>
        <taxon>Eurotiomycetes</taxon>
        <taxon>Eurotiomycetidae</taxon>
        <taxon>Eurotiales</taxon>
        <taxon>Elaphomycetaceae</taxon>
        <taxon>Elaphomyces</taxon>
    </lineage>
</organism>
<evidence type="ECO:0000313" key="5">
    <source>
        <dbReference type="Proteomes" id="UP000243515"/>
    </source>
</evidence>
<dbReference type="InterPro" id="IPR054471">
    <property type="entry name" value="GPIID_WHD"/>
</dbReference>
<dbReference type="AlphaFoldDB" id="A0A232LPG4"/>
<dbReference type="InterPro" id="IPR056884">
    <property type="entry name" value="NPHP3-like_N"/>
</dbReference>
<dbReference type="SUPFAM" id="SSF52540">
    <property type="entry name" value="P-loop containing nucleoside triphosphate hydrolases"/>
    <property type="match status" value="1"/>
</dbReference>
<feature type="domain" description="Nephrocystin 3-like N-terminal" evidence="3">
    <location>
        <begin position="39"/>
        <end position="213"/>
    </location>
</feature>
<dbReference type="PANTHER" id="PTHR10039">
    <property type="entry name" value="AMELOGENIN"/>
    <property type="match status" value="1"/>
</dbReference>
<dbReference type="Gene3D" id="3.40.50.300">
    <property type="entry name" value="P-loop containing nucleotide triphosphate hydrolases"/>
    <property type="match status" value="1"/>
</dbReference>
<feature type="non-terminal residue" evidence="4">
    <location>
        <position position="407"/>
    </location>
</feature>
<dbReference type="OrthoDB" id="1577640at2759"/>
<evidence type="ECO:0000313" key="4">
    <source>
        <dbReference type="EMBL" id="OXV05984.1"/>
    </source>
</evidence>
<reference evidence="4 5" key="1">
    <citation type="journal article" date="2015" name="Environ. Microbiol.">
        <title>Metagenome sequence of Elaphomyces granulatus from sporocarp tissue reveals Ascomycota ectomycorrhizal fingerprints of genome expansion and a Proteobacteria-rich microbiome.</title>
        <authorList>
            <person name="Quandt C.A."/>
            <person name="Kohler A."/>
            <person name="Hesse C.N."/>
            <person name="Sharpton T.J."/>
            <person name="Martin F."/>
            <person name="Spatafora J.W."/>
        </authorList>
    </citation>
    <scope>NUCLEOTIDE SEQUENCE [LARGE SCALE GENOMIC DNA]</scope>
    <source>
        <strain evidence="4 5">OSC145934</strain>
    </source>
</reference>
<keyword evidence="5" id="KW-1185">Reference proteome</keyword>
<keyword evidence="1" id="KW-0677">Repeat</keyword>
<dbReference type="Pfam" id="PF24883">
    <property type="entry name" value="NPHP3_N"/>
    <property type="match status" value="1"/>
</dbReference>
<evidence type="ECO:0000259" key="2">
    <source>
        <dbReference type="Pfam" id="PF22939"/>
    </source>
</evidence>
<accession>A0A232LPG4</accession>
<evidence type="ECO:0000259" key="3">
    <source>
        <dbReference type="Pfam" id="PF24883"/>
    </source>
</evidence>
<dbReference type="Proteomes" id="UP000243515">
    <property type="component" value="Unassembled WGS sequence"/>
</dbReference>
<sequence>MPGAVERRHCEIDEKLLEQLSSYDHEKAYRRLSRKRLIGTTQWFLDHSDFKAWFTEKCFPSLWCSGKIGSGKTMIATAVVETAKYRNSEAPAPTVFFFCENEQHGALHASYILSSFVKQLCEFQHATSKPCPGDLIRSREITKFFGPKRIEPDFEDIQDIFISSFYQVPNTTYILDGLDTLDKEDSERLLRVFQSLFCGPRSPHGSRILLLSREQIPGFIDIATAMPAIRQISTSCNVMRDIEVYIETRITDKMMLKRLTDDRQLLDEIKRILLLESSGMFLWVYLQLEILWDTCVTDAEIQSALRDLPKDLEETYRRVVKRINFQDSRALKVLKWVSFAARPLHIEELKEAVAFGVQDTLWDAGKIPRAEFVIGCCVNLVVVDPTDNCVRFAHPSVKQYLEKDEKS</sequence>
<dbReference type="Pfam" id="PF22939">
    <property type="entry name" value="WHD_GPIID"/>
    <property type="match status" value="1"/>
</dbReference>
<evidence type="ECO:0008006" key="6">
    <source>
        <dbReference type="Google" id="ProtNLM"/>
    </source>
</evidence>
<proteinExistence type="predicted"/>